<keyword evidence="3" id="KW-0479">Metal-binding</keyword>
<dbReference type="Gene3D" id="3.40.50.1000">
    <property type="entry name" value="HAD superfamily/HAD-like"/>
    <property type="match status" value="1"/>
</dbReference>
<dbReference type="GO" id="GO:0005507">
    <property type="term" value="F:copper ion binding"/>
    <property type="evidence" value="ECO:0007669"/>
    <property type="project" value="TreeGrafter"/>
</dbReference>
<protein>
    <submittedName>
        <fullName evidence="9">HAD family hydrolase</fullName>
    </submittedName>
</protein>
<dbReference type="Pfam" id="PF00702">
    <property type="entry name" value="Hydrolase"/>
    <property type="match status" value="1"/>
</dbReference>
<evidence type="ECO:0000256" key="6">
    <source>
        <dbReference type="ARBA" id="ARBA00023136"/>
    </source>
</evidence>
<keyword evidence="5 7" id="KW-1133">Transmembrane helix</keyword>
<name>A0AAW9T055_CORAY</name>
<reference evidence="9" key="1">
    <citation type="submission" date="2023-05" db="EMBL/GenBank/DDBJ databases">
        <authorList>
            <person name="Du J."/>
        </authorList>
    </citation>
    <scope>NUCLEOTIDE SEQUENCE</scope>
    <source>
        <strain evidence="9">UMB1064</strain>
    </source>
</reference>
<feature type="domain" description="P-type ATPase A" evidence="8">
    <location>
        <begin position="340"/>
        <end position="429"/>
    </location>
</feature>
<dbReference type="AlphaFoldDB" id="A0AAW9T055"/>
<feature type="transmembrane region" description="Helical" evidence="7">
    <location>
        <begin position="183"/>
        <end position="200"/>
    </location>
</feature>
<dbReference type="EMBL" id="JASOOY020000034">
    <property type="protein sequence ID" value="MEO3718091.1"/>
    <property type="molecule type" value="Genomic_DNA"/>
</dbReference>
<dbReference type="GO" id="GO:0055070">
    <property type="term" value="P:copper ion homeostasis"/>
    <property type="evidence" value="ECO:0007669"/>
    <property type="project" value="TreeGrafter"/>
</dbReference>
<sequence>MSDTGEFDFSLDNRVEQAIVDAKVAARKALPRSRQDIDEESAHQRLAHRRGQSNTAFALILENLENAESAERAEHVLESFPDVTASVVYKPGRAWITAPDTIDPNQFIEALREVGIESYLTRSTLRRRATRLDVSQHRRPAVPAAAQQNEEERIRRREAALRRSGGGAEVLFTARELVTKQRFWGSLFLSIPVLVTSLNVNWQFPGWQWMCLVLTTIVAWWGGWPFHRAMAASLRRRMSALDGASSIAILLAWLWSLAQLIFGPAGQIGYTTAPTWFAFNYRESASAEVFFDVACGLTVLLLTGRMFTRYNKVRTGQILRNLRIPAERNVTVVRKSAKSAEPKRVEVTVAELNIGDDIVVPPHSVIPVDGSVIGGASTMDAQLLGIGVEPQKVKVNSKVWAGAINLDSELKVRVERTGFKTRASSIARWLRQAVREETVMHQTAVHSASELVPWTLSLAGVAFCGWWLATGTMSGALAVALAMLSGIAPVALAMSTSTVQRIGILAGASNGILIRGNETFRKLATANVVIFNRVGTLTEGDTHVLGVAAERNENPDLVLRVAGALMMESNHPASAAIVRACRASRDAGSGGGEVPHWIETVHVAIAEDGAFVGQVEIPVKDSDDKLEMRFVEGRVWRPRDLTALSEKMAVAALSGGTPMVVSWRGKVRGVITIGEDIKPDAVESIDQLEDMGVDTMMITRDPYPVARRFADRLNISRVFAGIIASRKAIAVRSVHSDGETVVMVGDKDIRDSLRAADVGVLMDNTEGNQNLDVDYADVVALRNNVLSIPEAIEIARAVVRMMDSNIYFAWFYNVAVILLGMTGMIHPLLASLLMIFSSLWIDWRSRRVSSRRKHLFRVKLGRW</sequence>
<dbReference type="GO" id="GO:0000166">
    <property type="term" value="F:nucleotide binding"/>
    <property type="evidence" value="ECO:0007669"/>
    <property type="project" value="InterPro"/>
</dbReference>
<keyword evidence="9" id="KW-0378">Hydrolase</keyword>
<keyword evidence="2 7" id="KW-0812">Transmembrane</keyword>
<reference evidence="9" key="2">
    <citation type="submission" date="2024-05" db="EMBL/GenBank/DDBJ databases">
        <authorList>
            <person name="Wolfe A."/>
        </authorList>
    </citation>
    <scope>NUCLEOTIDE SEQUENCE</scope>
    <source>
        <strain evidence="9">UMB1064</strain>
    </source>
</reference>
<feature type="transmembrane region" description="Helical" evidence="7">
    <location>
        <begin position="475"/>
        <end position="494"/>
    </location>
</feature>
<organism evidence="9 10">
    <name type="scientific">Corynebacterium amycolatum</name>
    <dbReference type="NCBI Taxonomy" id="43765"/>
    <lineage>
        <taxon>Bacteria</taxon>
        <taxon>Bacillati</taxon>
        <taxon>Actinomycetota</taxon>
        <taxon>Actinomycetes</taxon>
        <taxon>Mycobacteriales</taxon>
        <taxon>Corynebacteriaceae</taxon>
        <taxon>Corynebacterium</taxon>
    </lineage>
</organism>
<dbReference type="PANTHER" id="PTHR43520">
    <property type="entry name" value="ATP7, ISOFORM B"/>
    <property type="match status" value="1"/>
</dbReference>
<keyword evidence="6 7" id="KW-0472">Membrane</keyword>
<feature type="transmembrane region" description="Helical" evidence="7">
    <location>
        <begin position="289"/>
        <end position="307"/>
    </location>
</feature>
<dbReference type="Gene3D" id="2.70.150.10">
    <property type="entry name" value="Calcium-transporting ATPase, cytoplasmic transduction domain A"/>
    <property type="match status" value="1"/>
</dbReference>
<feature type="transmembrane region" description="Helical" evidence="7">
    <location>
        <begin position="804"/>
        <end position="821"/>
    </location>
</feature>
<proteinExistence type="predicted"/>
<evidence type="ECO:0000256" key="5">
    <source>
        <dbReference type="ARBA" id="ARBA00022989"/>
    </source>
</evidence>
<evidence type="ECO:0000313" key="9">
    <source>
        <dbReference type="EMBL" id="MEO3718091.1"/>
    </source>
</evidence>
<dbReference type="PANTHER" id="PTHR43520:SF8">
    <property type="entry name" value="P-TYPE CU(+) TRANSPORTER"/>
    <property type="match status" value="1"/>
</dbReference>
<dbReference type="InterPro" id="IPR023298">
    <property type="entry name" value="ATPase_P-typ_TM_dom_sf"/>
</dbReference>
<gene>
    <name evidence="9" type="ORF">QP460_010915</name>
</gene>
<dbReference type="InterPro" id="IPR008250">
    <property type="entry name" value="ATPase_P-typ_transduc_dom_A_sf"/>
</dbReference>
<dbReference type="RefSeq" id="WP_070856778.1">
    <property type="nucleotide sequence ID" value="NZ_JAFJMG010000004.1"/>
</dbReference>
<dbReference type="SUPFAM" id="SSF81665">
    <property type="entry name" value="Calcium ATPase, transmembrane domain M"/>
    <property type="match status" value="1"/>
</dbReference>
<evidence type="ECO:0000259" key="8">
    <source>
        <dbReference type="Pfam" id="PF00122"/>
    </source>
</evidence>
<dbReference type="Pfam" id="PF00122">
    <property type="entry name" value="E1-E2_ATPase"/>
    <property type="match status" value="1"/>
</dbReference>
<evidence type="ECO:0000256" key="3">
    <source>
        <dbReference type="ARBA" id="ARBA00022723"/>
    </source>
</evidence>
<dbReference type="GO" id="GO:0016787">
    <property type="term" value="F:hydrolase activity"/>
    <property type="evidence" value="ECO:0007669"/>
    <property type="project" value="UniProtKB-KW"/>
</dbReference>
<evidence type="ECO:0000313" key="10">
    <source>
        <dbReference type="Proteomes" id="UP001223646"/>
    </source>
</evidence>
<evidence type="ECO:0000256" key="2">
    <source>
        <dbReference type="ARBA" id="ARBA00022692"/>
    </source>
</evidence>
<dbReference type="InterPro" id="IPR059000">
    <property type="entry name" value="ATPase_P-type_domA"/>
</dbReference>
<comment type="caution">
    <text evidence="9">The sequence shown here is derived from an EMBL/GenBank/DDBJ whole genome shotgun (WGS) entry which is preliminary data.</text>
</comment>
<accession>A0AAW9T055</accession>
<feature type="transmembrane region" description="Helical" evidence="7">
    <location>
        <begin position="247"/>
        <end position="269"/>
    </location>
</feature>
<evidence type="ECO:0000256" key="4">
    <source>
        <dbReference type="ARBA" id="ARBA00022967"/>
    </source>
</evidence>
<feature type="transmembrane region" description="Helical" evidence="7">
    <location>
        <begin position="206"/>
        <end position="226"/>
    </location>
</feature>
<dbReference type="Proteomes" id="UP001223646">
    <property type="component" value="Unassembled WGS sequence"/>
</dbReference>
<comment type="subcellular location">
    <subcellularLocation>
        <location evidence="1">Membrane</location>
        <topology evidence="1">Multi-pass membrane protein</topology>
    </subcellularLocation>
</comment>
<keyword evidence="4" id="KW-1278">Translocase</keyword>
<dbReference type="InterPro" id="IPR023214">
    <property type="entry name" value="HAD_sf"/>
</dbReference>
<dbReference type="GO" id="GO:0043682">
    <property type="term" value="F:P-type divalent copper transporter activity"/>
    <property type="evidence" value="ECO:0007669"/>
    <property type="project" value="TreeGrafter"/>
</dbReference>
<dbReference type="InterPro" id="IPR023299">
    <property type="entry name" value="ATPase_P-typ_cyto_dom_N"/>
</dbReference>
<dbReference type="SUPFAM" id="SSF56784">
    <property type="entry name" value="HAD-like"/>
    <property type="match status" value="1"/>
</dbReference>
<dbReference type="InterPro" id="IPR036412">
    <property type="entry name" value="HAD-like_sf"/>
</dbReference>
<dbReference type="Gene3D" id="3.40.1110.10">
    <property type="entry name" value="Calcium-transporting ATPase, cytoplasmic domain N"/>
    <property type="match status" value="1"/>
</dbReference>
<dbReference type="GO" id="GO:0016020">
    <property type="term" value="C:membrane"/>
    <property type="evidence" value="ECO:0007669"/>
    <property type="project" value="UniProtKB-SubCell"/>
</dbReference>
<evidence type="ECO:0000256" key="1">
    <source>
        <dbReference type="ARBA" id="ARBA00004141"/>
    </source>
</evidence>
<dbReference type="SUPFAM" id="SSF81653">
    <property type="entry name" value="Calcium ATPase, transduction domain A"/>
    <property type="match status" value="1"/>
</dbReference>
<feature type="transmembrane region" description="Helical" evidence="7">
    <location>
        <begin position="451"/>
        <end position="469"/>
    </location>
</feature>
<evidence type="ECO:0000256" key="7">
    <source>
        <dbReference type="SAM" id="Phobius"/>
    </source>
</evidence>